<reference evidence="6 11" key="3">
    <citation type="submission" date="2021-03" db="EMBL/GenBank/DDBJ databases">
        <title>Draft genome sequence of Janthinobacterium sp. strain PLB02 isolated from infected primmorphs (Lubomirskia baicalensis).</title>
        <authorList>
            <person name="Chernogor L.I."/>
            <person name="Belikov S.I."/>
            <person name="Petrushin I.S."/>
        </authorList>
    </citation>
    <scope>NUCLEOTIDE SEQUENCE [LARGE SCALE GENOMIC DNA]</scope>
    <source>
        <strain evidence="6 11">PLB02</strain>
    </source>
</reference>
<dbReference type="AlphaFoldDB" id="A0A031GWJ3"/>
<dbReference type="OrthoDB" id="9785974at2"/>
<dbReference type="Pfam" id="PF03466">
    <property type="entry name" value="LysR_substrate"/>
    <property type="match status" value="1"/>
</dbReference>
<protein>
    <submittedName>
        <fullName evidence="7">DNA-binding transcriptional regulator, LysR family</fullName>
    </submittedName>
    <submittedName>
        <fullName evidence="8">LysR family transcriptional regulator</fullName>
    </submittedName>
</protein>
<evidence type="ECO:0000313" key="11">
    <source>
        <dbReference type="Proteomes" id="UP000662821"/>
    </source>
</evidence>
<dbReference type="InterPro" id="IPR036390">
    <property type="entry name" value="WH_DNA-bd_sf"/>
</dbReference>
<dbReference type="SUPFAM" id="SSF46785">
    <property type="entry name" value="Winged helix' DNA-binding domain"/>
    <property type="match status" value="1"/>
</dbReference>
<name>A0A031GWJ3_9BURK</name>
<accession>A0A031GWJ3</accession>
<proteinExistence type="inferred from homology"/>
<dbReference type="RefSeq" id="WP_034749390.1">
    <property type="nucleotide sequence ID" value="NZ_CP049828.1"/>
</dbReference>
<dbReference type="InterPro" id="IPR036388">
    <property type="entry name" value="WH-like_DNA-bd_sf"/>
</dbReference>
<dbReference type="GO" id="GO:0005829">
    <property type="term" value="C:cytosol"/>
    <property type="evidence" value="ECO:0007669"/>
    <property type="project" value="TreeGrafter"/>
</dbReference>
<dbReference type="EMBL" id="FPKH01000008">
    <property type="protein sequence ID" value="SFY23628.1"/>
    <property type="molecule type" value="Genomic_DNA"/>
</dbReference>
<evidence type="ECO:0000313" key="10">
    <source>
        <dbReference type="Proteomes" id="UP000305681"/>
    </source>
</evidence>
<dbReference type="EMBL" id="VDGE01000008">
    <property type="protein sequence ID" value="TNC75444.1"/>
    <property type="molecule type" value="Genomic_DNA"/>
</dbReference>
<dbReference type="GO" id="GO:0003700">
    <property type="term" value="F:DNA-binding transcription factor activity"/>
    <property type="evidence" value="ECO:0007669"/>
    <property type="project" value="InterPro"/>
</dbReference>
<reference evidence="7 9" key="1">
    <citation type="submission" date="2016-11" db="EMBL/GenBank/DDBJ databases">
        <authorList>
            <person name="Varghese N."/>
            <person name="Submissions S."/>
        </authorList>
    </citation>
    <scope>NUCLEOTIDE SEQUENCE [LARGE SCALE GENOMIC DNA]</scope>
    <source>
        <strain evidence="7 9">NFR18</strain>
    </source>
</reference>
<feature type="domain" description="HTH lysR-type" evidence="5">
    <location>
        <begin position="1"/>
        <end position="60"/>
    </location>
</feature>
<dbReference type="InterPro" id="IPR000847">
    <property type="entry name" value="LysR_HTH_N"/>
</dbReference>
<dbReference type="CDD" id="cd08421">
    <property type="entry name" value="PBP2_LTTR_like_1"/>
    <property type="match status" value="1"/>
</dbReference>
<keyword evidence="2" id="KW-0805">Transcription regulation</keyword>
<evidence type="ECO:0000256" key="1">
    <source>
        <dbReference type="ARBA" id="ARBA00009437"/>
    </source>
</evidence>
<reference evidence="8 10" key="2">
    <citation type="submission" date="2019-06" db="EMBL/GenBank/DDBJ databases">
        <title>Genome sequence of Janthinobacterium lividum UCD_MED1.</title>
        <authorList>
            <person name="De Leon M.E."/>
            <person name="Jospin G."/>
        </authorList>
    </citation>
    <scope>NUCLEOTIDE SEQUENCE [LARGE SCALE GENOMIC DNA]</scope>
    <source>
        <strain evidence="8 10">UCD_MED1</strain>
    </source>
</reference>
<dbReference type="Gene3D" id="3.40.190.290">
    <property type="match status" value="1"/>
</dbReference>
<keyword evidence="4" id="KW-0804">Transcription</keyword>
<dbReference type="PANTHER" id="PTHR30419">
    <property type="entry name" value="HTH-TYPE TRANSCRIPTIONAL REGULATOR YBHD"/>
    <property type="match status" value="1"/>
</dbReference>
<dbReference type="eggNOG" id="COG0583">
    <property type="taxonomic scope" value="Bacteria"/>
</dbReference>
<keyword evidence="3 7" id="KW-0238">DNA-binding</keyword>
<evidence type="ECO:0000313" key="6">
    <source>
        <dbReference type="EMBL" id="QSX97256.1"/>
    </source>
</evidence>
<dbReference type="PANTHER" id="PTHR30419:SF2">
    <property type="entry name" value="LYSR FAMILY TRANSCRIPTIONAL REGULATOR"/>
    <property type="match status" value="1"/>
</dbReference>
<dbReference type="Proteomes" id="UP000182489">
    <property type="component" value="Unassembled WGS sequence"/>
</dbReference>
<dbReference type="InterPro" id="IPR005119">
    <property type="entry name" value="LysR_subst-bd"/>
</dbReference>
<dbReference type="Proteomes" id="UP000662821">
    <property type="component" value="Chromosome"/>
</dbReference>
<evidence type="ECO:0000256" key="3">
    <source>
        <dbReference type="ARBA" id="ARBA00023125"/>
    </source>
</evidence>
<evidence type="ECO:0000256" key="4">
    <source>
        <dbReference type="ARBA" id="ARBA00023163"/>
    </source>
</evidence>
<comment type="similarity">
    <text evidence="1">Belongs to the LysR transcriptional regulatory family.</text>
</comment>
<evidence type="ECO:0000259" key="5">
    <source>
        <dbReference type="PROSITE" id="PS50931"/>
    </source>
</evidence>
<dbReference type="SUPFAM" id="SSF53850">
    <property type="entry name" value="Periplasmic binding protein-like II"/>
    <property type="match status" value="1"/>
</dbReference>
<evidence type="ECO:0000313" key="7">
    <source>
        <dbReference type="EMBL" id="SFY23628.1"/>
    </source>
</evidence>
<dbReference type="Pfam" id="PF00126">
    <property type="entry name" value="HTH_1"/>
    <property type="match status" value="1"/>
</dbReference>
<gene>
    <name evidence="8" type="ORF">FHI69_20295</name>
    <name evidence="6" type="ORF">J3P46_04705</name>
    <name evidence="7" type="ORF">SAMN03097694_5235</name>
</gene>
<dbReference type="EMBL" id="CP071520">
    <property type="protein sequence ID" value="QSX97256.1"/>
    <property type="molecule type" value="Genomic_DNA"/>
</dbReference>
<sequence length="297" mass="32561">MRFDLVDLQLFVNVVEAGSLTAGAARSHLALASSSARVRGMEEMLGMPLLLRGRRGVEPTPVGQTLLHHARLVLLQMEKMRGELGEFARGLKGQLRLLCNTAALSEFLPEALGAFLDRHPNLTIDLEERLSYDIVKAVSEGLADMGIVSDSVDMRGLQTFLFRPDRLVVIAAADGVHHRALGQDGVVDFASVLDHDFIGLADDSAMQQYLGMHAARLGRPLKVRVRLRSFDAVCRMVASGVGISVVPLAAASRCQQTMALRCLELSDPWSVRNLTICVRQFSELPLYARQLIDHLKA</sequence>
<evidence type="ECO:0000256" key="2">
    <source>
        <dbReference type="ARBA" id="ARBA00023015"/>
    </source>
</evidence>
<evidence type="ECO:0000313" key="8">
    <source>
        <dbReference type="EMBL" id="TNC75444.1"/>
    </source>
</evidence>
<dbReference type="GO" id="GO:0003677">
    <property type="term" value="F:DNA binding"/>
    <property type="evidence" value="ECO:0007669"/>
    <property type="project" value="UniProtKB-KW"/>
</dbReference>
<dbReference type="InterPro" id="IPR050950">
    <property type="entry name" value="HTH-type_LysR_regulators"/>
</dbReference>
<organism evidence="8 10">
    <name type="scientific">Janthinobacterium lividum</name>
    <dbReference type="NCBI Taxonomy" id="29581"/>
    <lineage>
        <taxon>Bacteria</taxon>
        <taxon>Pseudomonadati</taxon>
        <taxon>Pseudomonadota</taxon>
        <taxon>Betaproteobacteria</taxon>
        <taxon>Burkholderiales</taxon>
        <taxon>Oxalobacteraceae</taxon>
        <taxon>Janthinobacterium</taxon>
    </lineage>
</organism>
<evidence type="ECO:0000313" key="9">
    <source>
        <dbReference type="Proteomes" id="UP000182489"/>
    </source>
</evidence>
<dbReference type="Gene3D" id="1.10.10.10">
    <property type="entry name" value="Winged helix-like DNA-binding domain superfamily/Winged helix DNA-binding domain"/>
    <property type="match status" value="1"/>
</dbReference>
<dbReference type="Proteomes" id="UP000305681">
    <property type="component" value="Unassembled WGS sequence"/>
</dbReference>
<dbReference type="PROSITE" id="PS50931">
    <property type="entry name" value="HTH_LYSR"/>
    <property type="match status" value="1"/>
</dbReference>